<evidence type="ECO:0000259" key="1">
    <source>
        <dbReference type="PROSITE" id="PS50943"/>
    </source>
</evidence>
<dbReference type="SMART" id="SM00530">
    <property type="entry name" value="HTH_XRE"/>
    <property type="match status" value="1"/>
</dbReference>
<accession>A0A940IGT5</accession>
<name>A0A940IGT5_9BACT</name>
<dbReference type="CDD" id="cd00093">
    <property type="entry name" value="HTH_XRE"/>
    <property type="match status" value="1"/>
</dbReference>
<dbReference type="GO" id="GO:0003677">
    <property type="term" value="F:DNA binding"/>
    <property type="evidence" value="ECO:0007669"/>
    <property type="project" value="InterPro"/>
</dbReference>
<dbReference type="EMBL" id="JADILV010000007">
    <property type="protein sequence ID" value="MBO8482737.1"/>
    <property type="molecule type" value="Genomic_DNA"/>
</dbReference>
<dbReference type="Pfam" id="PF01381">
    <property type="entry name" value="HTH_3"/>
    <property type="match status" value="1"/>
</dbReference>
<dbReference type="AlphaFoldDB" id="A0A940IGT5"/>
<dbReference type="PROSITE" id="PS50943">
    <property type="entry name" value="HTH_CROC1"/>
    <property type="match status" value="1"/>
</dbReference>
<sequence>MIDFTELSEPDIIRLLGERFREYRLNLRLTQNELADKAGISAKTISNFESGRLRNMSMRNFLTLMKVIGQIGNIENLLPELPESPYLLTRYAIKQNRVRHGKNSTER</sequence>
<feature type="domain" description="HTH cro/C1-type" evidence="1">
    <location>
        <begin position="20"/>
        <end position="77"/>
    </location>
</feature>
<protein>
    <submittedName>
        <fullName evidence="2">Helix-turn-helix transcriptional regulator</fullName>
    </submittedName>
</protein>
<organism evidence="2 3">
    <name type="scientific">Candidatus Cryptobacteroides avicola</name>
    <dbReference type="NCBI Taxonomy" id="2840757"/>
    <lineage>
        <taxon>Bacteria</taxon>
        <taxon>Pseudomonadati</taxon>
        <taxon>Bacteroidota</taxon>
        <taxon>Bacteroidia</taxon>
        <taxon>Bacteroidales</taxon>
        <taxon>Candidatus Cryptobacteroides</taxon>
    </lineage>
</organism>
<dbReference type="Proteomes" id="UP000725002">
    <property type="component" value="Unassembled WGS sequence"/>
</dbReference>
<dbReference type="SUPFAM" id="SSF47413">
    <property type="entry name" value="lambda repressor-like DNA-binding domains"/>
    <property type="match status" value="1"/>
</dbReference>
<proteinExistence type="predicted"/>
<evidence type="ECO:0000313" key="2">
    <source>
        <dbReference type="EMBL" id="MBO8482737.1"/>
    </source>
</evidence>
<comment type="caution">
    <text evidence="2">The sequence shown here is derived from an EMBL/GenBank/DDBJ whole genome shotgun (WGS) entry which is preliminary data.</text>
</comment>
<dbReference type="InterPro" id="IPR010982">
    <property type="entry name" value="Lambda_DNA-bd_dom_sf"/>
</dbReference>
<dbReference type="InterPro" id="IPR001387">
    <property type="entry name" value="Cro/C1-type_HTH"/>
</dbReference>
<gene>
    <name evidence="2" type="ORF">IAB75_01250</name>
</gene>
<evidence type="ECO:0000313" key="3">
    <source>
        <dbReference type="Proteomes" id="UP000725002"/>
    </source>
</evidence>
<dbReference type="Gene3D" id="1.10.260.40">
    <property type="entry name" value="lambda repressor-like DNA-binding domains"/>
    <property type="match status" value="1"/>
</dbReference>
<reference evidence="2" key="2">
    <citation type="journal article" date="2021" name="PeerJ">
        <title>Extensive microbial diversity within the chicken gut microbiome revealed by metagenomics and culture.</title>
        <authorList>
            <person name="Gilroy R."/>
            <person name="Ravi A."/>
            <person name="Getino M."/>
            <person name="Pursley I."/>
            <person name="Horton D.L."/>
            <person name="Alikhan N.F."/>
            <person name="Baker D."/>
            <person name="Gharbi K."/>
            <person name="Hall N."/>
            <person name="Watson M."/>
            <person name="Adriaenssens E.M."/>
            <person name="Foster-Nyarko E."/>
            <person name="Jarju S."/>
            <person name="Secka A."/>
            <person name="Antonio M."/>
            <person name="Oren A."/>
            <person name="Chaudhuri R.R."/>
            <person name="La Ragione R."/>
            <person name="Hildebrand F."/>
            <person name="Pallen M.J."/>
        </authorList>
    </citation>
    <scope>NUCLEOTIDE SEQUENCE</scope>
    <source>
        <strain evidence="2">G3-8215</strain>
    </source>
</reference>
<reference evidence="2" key="1">
    <citation type="submission" date="2020-10" db="EMBL/GenBank/DDBJ databases">
        <authorList>
            <person name="Gilroy R."/>
        </authorList>
    </citation>
    <scope>NUCLEOTIDE SEQUENCE</scope>
    <source>
        <strain evidence="2">G3-8215</strain>
    </source>
</reference>